<dbReference type="SUPFAM" id="SSF57756">
    <property type="entry name" value="Retrovirus zinc finger-like domains"/>
    <property type="match status" value="1"/>
</dbReference>
<dbReference type="AlphaFoldDB" id="A0A8C5PQD8"/>
<keyword evidence="1" id="KW-0862">Zinc</keyword>
<accession>A0A8C5PQD8</accession>
<dbReference type="PANTHER" id="PTHR15503">
    <property type="entry name" value="LDOC1 RELATED"/>
    <property type="match status" value="1"/>
</dbReference>
<evidence type="ECO:0000259" key="3">
    <source>
        <dbReference type="PROSITE" id="PS50158"/>
    </source>
</evidence>
<dbReference type="InterPro" id="IPR001878">
    <property type="entry name" value="Znf_CCHC"/>
</dbReference>
<dbReference type="InterPro" id="IPR005162">
    <property type="entry name" value="Retrotrans_gag_dom"/>
</dbReference>
<dbReference type="SUPFAM" id="SSF56672">
    <property type="entry name" value="DNA/RNA polymerases"/>
    <property type="match status" value="1"/>
</dbReference>
<dbReference type="Pfam" id="PF03732">
    <property type="entry name" value="Retrotrans_gag"/>
    <property type="match status" value="1"/>
</dbReference>
<dbReference type="CDD" id="cd00303">
    <property type="entry name" value="retropepsin_like"/>
    <property type="match status" value="1"/>
</dbReference>
<reference evidence="4" key="1">
    <citation type="submission" date="2025-08" db="UniProtKB">
        <authorList>
            <consortium name="Ensembl"/>
        </authorList>
    </citation>
    <scope>IDENTIFICATION</scope>
</reference>
<dbReference type="Ensembl" id="ENSLLET00000027022.1">
    <property type="protein sequence ID" value="ENSLLEP00000026025.1"/>
    <property type="gene ID" value="ENSLLEG00000016514.1"/>
</dbReference>
<name>A0A8C5PQD8_9ANUR</name>
<sequence length="425" mass="47587">MCRDYIRQSTFYKAMEEMYDDPHRVNNAAQALDNLKQGRNDVEEYITDFKHLALESEWNEPALIAQFRKGLSEALKDGLARTGVPPSLDKTMSLCIEIDRRIRERRAERANNHQSTPIRRFVPPPPSMSSIPTDNDEEPMQVGAARGPLTEAEKSRRRSLGLCMYCGHAGHQVRECREKPNTRMGKPLALHAFVSVKSICTAMSTHLIGPLSLQWDGRITTLNAMIDSGASGCFLDAEVTHSLGIPTTSKKQPYPIQLLDGSSPLSGPVTKETTPLIATIGKQPQDILIFDIVPSPLFPAVLGLNWLRRNNPTIDWTNGTVTFNQKDFSTTSEIPQTQIHTAAMCTEIPKAYQDLHSVFEKKGADDLPPFRTYDCPIDLLPGAPIPHGRIYPLSEPELESLKEYISENLKKGFIRPLTIVQWLVF</sequence>
<dbReference type="PROSITE" id="PS50158">
    <property type="entry name" value="ZF_CCHC"/>
    <property type="match status" value="1"/>
</dbReference>
<dbReference type="InterPro" id="IPR043502">
    <property type="entry name" value="DNA/RNA_pol_sf"/>
</dbReference>
<evidence type="ECO:0000256" key="2">
    <source>
        <dbReference type="SAM" id="MobiDB-lite"/>
    </source>
</evidence>
<dbReference type="GO" id="GO:0008270">
    <property type="term" value="F:zinc ion binding"/>
    <property type="evidence" value="ECO:0007669"/>
    <property type="project" value="UniProtKB-KW"/>
</dbReference>
<dbReference type="InterPro" id="IPR032567">
    <property type="entry name" value="RTL1-rel"/>
</dbReference>
<organism evidence="4 5">
    <name type="scientific">Leptobrachium leishanense</name>
    <name type="common">Leishan spiny toad</name>
    <dbReference type="NCBI Taxonomy" id="445787"/>
    <lineage>
        <taxon>Eukaryota</taxon>
        <taxon>Metazoa</taxon>
        <taxon>Chordata</taxon>
        <taxon>Craniata</taxon>
        <taxon>Vertebrata</taxon>
        <taxon>Euteleostomi</taxon>
        <taxon>Amphibia</taxon>
        <taxon>Batrachia</taxon>
        <taxon>Anura</taxon>
        <taxon>Pelobatoidea</taxon>
        <taxon>Megophryidae</taxon>
        <taxon>Leptobrachium</taxon>
    </lineage>
</organism>
<dbReference type="Pfam" id="PF13650">
    <property type="entry name" value="Asp_protease_2"/>
    <property type="match status" value="1"/>
</dbReference>
<proteinExistence type="predicted"/>
<keyword evidence="1" id="KW-0863">Zinc-finger</keyword>
<dbReference type="Gene3D" id="3.10.10.10">
    <property type="entry name" value="HIV Type 1 Reverse Transcriptase, subunit A, domain 1"/>
    <property type="match status" value="1"/>
</dbReference>
<dbReference type="InterPro" id="IPR021109">
    <property type="entry name" value="Peptidase_aspartic_dom_sf"/>
</dbReference>
<evidence type="ECO:0000256" key="1">
    <source>
        <dbReference type="PROSITE-ProRule" id="PRU00047"/>
    </source>
</evidence>
<dbReference type="OrthoDB" id="9445845at2759"/>
<keyword evidence="1" id="KW-0479">Metal-binding</keyword>
<feature type="region of interest" description="Disordered" evidence="2">
    <location>
        <begin position="107"/>
        <end position="152"/>
    </location>
</feature>
<dbReference type="GeneTree" id="ENSGT00950000183173"/>
<dbReference type="Proteomes" id="UP000694569">
    <property type="component" value="Unplaced"/>
</dbReference>
<evidence type="ECO:0000313" key="4">
    <source>
        <dbReference type="Ensembl" id="ENSLLEP00000026025.1"/>
    </source>
</evidence>
<evidence type="ECO:0000313" key="5">
    <source>
        <dbReference type="Proteomes" id="UP000694569"/>
    </source>
</evidence>
<keyword evidence="5" id="KW-1185">Reference proteome</keyword>
<dbReference type="PANTHER" id="PTHR15503:SF22">
    <property type="entry name" value="TRANSPOSON TY3-I GAG POLYPROTEIN"/>
    <property type="match status" value="1"/>
</dbReference>
<dbReference type="Gene3D" id="2.40.70.10">
    <property type="entry name" value="Acid Proteases"/>
    <property type="match status" value="1"/>
</dbReference>
<feature type="domain" description="CCHC-type" evidence="3">
    <location>
        <begin position="163"/>
        <end position="178"/>
    </location>
</feature>
<dbReference type="InterPro" id="IPR036875">
    <property type="entry name" value="Znf_CCHC_sf"/>
</dbReference>
<protein>
    <recommendedName>
        <fullName evidence="3">CCHC-type domain-containing protein</fullName>
    </recommendedName>
</protein>
<dbReference type="GO" id="GO:0003676">
    <property type="term" value="F:nucleic acid binding"/>
    <property type="evidence" value="ECO:0007669"/>
    <property type="project" value="InterPro"/>
</dbReference>
<reference evidence="4" key="2">
    <citation type="submission" date="2025-09" db="UniProtKB">
        <authorList>
            <consortium name="Ensembl"/>
        </authorList>
    </citation>
    <scope>IDENTIFICATION</scope>
</reference>